<dbReference type="AlphaFoldDB" id="A0A7I3Z5D6"/>
<evidence type="ECO:0000313" key="1">
    <source>
        <dbReference type="EnsemblPlants" id="PAC:32917480.CDS.1"/>
    </source>
</evidence>
<reference evidence="1 2" key="1">
    <citation type="journal article" date="2008" name="Science">
        <title>The Physcomitrella genome reveals evolutionary insights into the conquest of land by plants.</title>
        <authorList>
            <person name="Rensing S."/>
            <person name="Lang D."/>
            <person name="Zimmer A."/>
            <person name="Terry A."/>
            <person name="Salamov A."/>
            <person name="Shapiro H."/>
            <person name="Nishiyama T."/>
            <person name="Perroud P.-F."/>
            <person name="Lindquist E."/>
            <person name="Kamisugi Y."/>
            <person name="Tanahashi T."/>
            <person name="Sakakibara K."/>
            <person name="Fujita T."/>
            <person name="Oishi K."/>
            <person name="Shin-I T."/>
            <person name="Kuroki Y."/>
            <person name="Toyoda A."/>
            <person name="Suzuki Y."/>
            <person name="Hashimoto A."/>
            <person name="Yamaguchi K."/>
            <person name="Sugano A."/>
            <person name="Kohara Y."/>
            <person name="Fujiyama A."/>
            <person name="Anterola A."/>
            <person name="Aoki S."/>
            <person name="Ashton N."/>
            <person name="Barbazuk W.B."/>
            <person name="Barker E."/>
            <person name="Bennetzen J."/>
            <person name="Bezanilla M."/>
            <person name="Blankenship R."/>
            <person name="Cho S.H."/>
            <person name="Dutcher S."/>
            <person name="Estelle M."/>
            <person name="Fawcett J.A."/>
            <person name="Gundlach H."/>
            <person name="Hanada K."/>
            <person name="Heyl A."/>
            <person name="Hicks K.A."/>
            <person name="Hugh J."/>
            <person name="Lohr M."/>
            <person name="Mayer K."/>
            <person name="Melkozernov A."/>
            <person name="Murata T."/>
            <person name="Nelson D."/>
            <person name="Pils B."/>
            <person name="Prigge M."/>
            <person name="Reiss B."/>
            <person name="Renner T."/>
            <person name="Rombauts S."/>
            <person name="Rushton P."/>
            <person name="Sanderfoot A."/>
            <person name="Schween G."/>
            <person name="Shiu S.-H."/>
            <person name="Stueber K."/>
            <person name="Theodoulou F.L."/>
            <person name="Tu H."/>
            <person name="Van de Peer Y."/>
            <person name="Verrier P.J."/>
            <person name="Waters E."/>
            <person name="Wood A."/>
            <person name="Yang L."/>
            <person name="Cove D."/>
            <person name="Cuming A."/>
            <person name="Hasebe M."/>
            <person name="Lucas S."/>
            <person name="Mishler D.B."/>
            <person name="Reski R."/>
            <person name="Grigoriev I."/>
            <person name="Quatrano R.S."/>
            <person name="Boore J.L."/>
        </authorList>
    </citation>
    <scope>NUCLEOTIDE SEQUENCE [LARGE SCALE GENOMIC DNA]</scope>
    <source>
        <strain evidence="1 2">cv. Gransden 2004</strain>
    </source>
</reference>
<reference evidence="1 2" key="2">
    <citation type="journal article" date="2018" name="Plant J.">
        <title>The Physcomitrella patens chromosome-scale assembly reveals moss genome structure and evolution.</title>
        <authorList>
            <person name="Lang D."/>
            <person name="Ullrich K.K."/>
            <person name="Murat F."/>
            <person name="Fuchs J."/>
            <person name="Jenkins J."/>
            <person name="Haas F.B."/>
            <person name="Piednoel M."/>
            <person name="Gundlach H."/>
            <person name="Van Bel M."/>
            <person name="Meyberg R."/>
            <person name="Vives C."/>
            <person name="Morata J."/>
            <person name="Symeonidi A."/>
            <person name="Hiss M."/>
            <person name="Muchero W."/>
            <person name="Kamisugi Y."/>
            <person name="Saleh O."/>
            <person name="Blanc G."/>
            <person name="Decker E.L."/>
            <person name="van Gessel N."/>
            <person name="Grimwood J."/>
            <person name="Hayes R.D."/>
            <person name="Graham S.W."/>
            <person name="Gunter L.E."/>
            <person name="McDaniel S.F."/>
            <person name="Hoernstein S.N.W."/>
            <person name="Larsson A."/>
            <person name="Li F.W."/>
            <person name="Perroud P.F."/>
            <person name="Phillips J."/>
            <person name="Ranjan P."/>
            <person name="Rokshar D.S."/>
            <person name="Rothfels C.J."/>
            <person name="Schneider L."/>
            <person name="Shu S."/>
            <person name="Stevenson D.W."/>
            <person name="Thummler F."/>
            <person name="Tillich M."/>
            <person name="Villarreal Aguilar J.C."/>
            <person name="Widiez T."/>
            <person name="Wong G.K."/>
            <person name="Wymore A."/>
            <person name="Zhang Y."/>
            <person name="Zimmer A.D."/>
            <person name="Quatrano R.S."/>
            <person name="Mayer K.F.X."/>
            <person name="Goodstein D."/>
            <person name="Casacuberta J.M."/>
            <person name="Vandepoele K."/>
            <person name="Reski R."/>
            <person name="Cuming A.C."/>
            <person name="Tuskan G.A."/>
            <person name="Maumus F."/>
            <person name="Salse J."/>
            <person name="Schmutz J."/>
            <person name="Rensing S.A."/>
        </authorList>
    </citation>
    <scope>NUCLEOTIDE SEQUENCE [LARGE SCALE GENOMIC DNA]</scope>
    <source>
        <strain evidence="1 2">cv. Gransden 2004</strain>
    </source>
</reference>
<protein>
    <submittedName>
        <fullName evidence="1">Uncharacterized protein</fullName>
    </submittedName>
</protein>
<dbReference type="EMBL" id="ABEU02000026">
    <property type="status" value="NOT_ANNOTATED_CDS"/>
    <property type="molecule type" value="Genomic_DNA"/>
</dbReference>
<proteinExistence type="predicted"/>
<accession>A0A7I3Z5D6</accession>
<dbReference type="EnsemblPlants" id="Pp3c26_7430V3.2">
    <property type="protein sequence ID" value="PAC:32917480.CDS.1"/>
    <property type="gene ID" value="Pp3c26_7430"/>
</dbReference>
<reference evidence="1" key="3">
    <citation type="submission" date="2020-12" db="UniProtKB">
        <authorList>
            <consortium name="EnsemblPlants"/>
        </authorList>
    </citation>
    <scope>IDENTIFICATION</scope>
</reference>
<sequence>MGRGWFVVLDFSDMRVTDFILRLKVVKVRCCCHCYFYLWYYDSFTLVVVSAVYNSYSILGCRSIPLV</sequence>
<keyword evidence="2" id="KW-1185">Reference proteome</keyword>
<dbReference type="Proteomes" id="UP000006727">
    <property type="component" value="Chromosome 26"/>
</dbReference>
<evidence type="ECO:0000313" key="2">
    <source>
        <dbReference type="Proteomes" id="UP000006727"/>
    </source>
</evidence>
<dbReference type="Gramene" id="Pp3c26_7430V3.2">
    <property type="protein sequence ID" value="PAC:32917480.CDS.1"/>
    <property type="gene ID" value="Pp3c26_7430"/>
</dbReference>
<name>A0A7I3Z5D6_PHYPA</name>
<organism evidence="1 2">
    <name type="scientific">Physcomitrium patens</name>
    <name type="common">Spreading-leaved earth moss</name>
    <name type="synonym">Physcomitrella patens</name>
    <dbReference type="NCBI Taxonomy" id="3218"/>
    <lineage>
        <taxon>Eukaryota</taxon>
        <taxon>Viridiplantae</taxon>
        <taxon>Streptophyta</taxon>
        <taxon>Embryophyta</taxon>
        <taxon>Bryophyta</taxon>
        <taxon>Bryophytina</taxon>
        <taxon>Bryopsida</taxon>
        <taxon>Funariidae</taxon>
        <taxon>Funariales</taxon>
        <taxon>Funariaceae</taxon>
        <taxon>Physcomitrium</taxon>
    </lineage>
</organism>